<reference evidence="7 8" key="1">
    <citation type="submission" date="2020-08" db="EMBL/GenBank/DDBJ databases">
        <title>Genomic Encyclopedia of Type Strains, Phase IV (KMG-IV): sequencing the most valuable type-strain genomes for metagenomic binning, comparative biology and taxonomic classification.</title>
        <authorList>
            <person name="Goeker M."/>
        </authorList>
    </citation>
    <scope>NUCLEOTIDE SEQUENCE [LARGE SCALE GENOMIC DNA]</scope>
    <source>
        <strain evidence="7 8">DSM 29853</strain>
    </source>
</reference>
<dbReference type="Pfam" id="PF22580">
    <property type="entry name" value="KYNU_C"/>
    <property type="match status" value="1"/>
</dbReference>
<protein>
    <recommendedName>
        <fullName evidence="4 5">Kynureninase</fullName>
        <ecNumber evidence="4 5">3.7.1.3</ecNumber>
    </recommendedName>
    <alternativeName>
        <fullName evidence="4">L-kynurenine hydrolase</fullName>
    </alternativeName>
</protein>
<dbReference type="GO" id="GO:0043420">
    <property type="term" value="P:anthranilate metabolic process"/>
    <property type="evidence" value="ECO:0007669"/>
    <property type="project" value="TreeGrafter"/>
</dbReference>
<feature type="binding site" evidence="4">
    <location>
        <position position="87"/>
    </location>
    <ligand>
        <name>pyridoxal 5'-phosphate</name>
        <dbReference type="ChEBI" id="CHEBI:597326"/>
    </ligand>
</feature>
<dbReference type="SUPFAM" id="SSF53383">
    <property type="entry name" value="PLP-dependent transferases"/>
    <property type="match status" value="1"/>
</dbReference>
<organism evidence="7 8">
    <name type="scientific">Gellertiella hungarica</name>
    <dbReference type="NCBI Taxonomy" id="1572859"/>
    <lineage>
        <taxon>Bacteria</taxon>
        <taxon>Pseudomonadati</taxon>
        <taxon>Pseudomonadota</taxon>
        <taxon>Alphaproteobacteria</taxon>
        <taxon>Hyphomicrobiales</taxon>
        <taxon>Rhizobiaceae</taxon>
        <taxon>Gellertiella</taxon>
    </lineage>
</organism>
<dbReference type="GO" id="GO:0009435">
    <property type="term" value="P:NAD+ biosynthetic process"/>
    <property type="evidence" value="ECO:0007669"/>
    <property type="project" value="UniProtKB-UniRule"/>
</dbReference>
<dbReference type="Gene3D" id="3.40.640.10">
    <property type="entry name" value="Type I PLP-dependent aspartate aminotransferase-like (Major domain)"/>
    <property type="match status" value="1"/>
</dbReference>
<feature type="binding site" evidence="4">
    <location>
        <position position="241"/>
    </location>
    <ligand>
        <name>pyridoxal 5'-phosphate</name>
        <dbReference type="ChEBI" id="CHEBI:597326"/>
    </ligand>
</feature>
<evidence type="ECO:0000256" key="1">
    <source>
        <dbReference type="ARBA" id="ARBA00022642"/>
    </source>
</evidence>
<dbReference type="Gene3D" id="3.90.1150.10">
    <property type="entry name" value="Aspartate Aminotransferase, domain 1"/>
    <property type="match status" value="1"/>
</dbReference>
<comment type="caution">
    <text evidence="7">The sequence shown here is derived from an EMBL/GenBank/DDBJ whole genome shotgun (WGS) entry which is preliminary data.</text>
</comment>
<keyword evidence="8" id="KW-1185">Reference proteome</keyword>
<evidence type="ECO:0000256" key="4">
    <source>
        <dbReference type="HAMAP-Rule" id="MF_01970"/>
    </source>
</evidence>
<dbReference type="Proteomes" id="UP000528286">
    <property type="component" value="Unassembled WGS sequence"/>
</dbReference>
<feature type="binding site" evidence="4">
    <location>
        <position position="157"/>
    </location>
    <ligand>
        <name>pyridoxal 5'-phosphate</name>
        <dbReference type="ChEBI" id="CHEBI:597326"/>
    </ligand>
</feature>
<dbReference type="UniPathway" id="UPA00334">
    <property type="reaction ID" value="UER00455"/>
</dbReference>
<keyword evidence="2 4" id="KW-0378">Hydrolase</keyword>
<comment type="cofactor">
    <cofactor evidence="4 6">
        <name>pyridoxal 5'-phosphate</name>
        <dbReference type="ChEBI" id="CHEBI:597326"/>
    </cofactor>
</comment>
<comment type="subunit">
    <text evidence="4 6">Homodimer.</text>
</comment>
<evidence type="ECO:0000256" key="3">
    <source>
        <dbReference type="ARBA" id="ARBA00022898"/>
    </source>
</evidence>
<feature type="binding site" evidence="4">
    <location>
        <position position="267"/>
    </location>
    <ligand>
        <name>pyridoxal 5'-phosphate</name>
        <dbReference type="ChEBI" id="CHEBI:597326"/>
    </ligand>
</feature>
<dbReference type="GO" id="GO:0019805">
    <property type="term" value="P:quinolinate biosynthetic process"/>
    <property type="evidence" value="ECO:0007669"/>
    <property type="project" value="UniProtKB-UniRule"/>
</dbReference>
<feature type="modified residue" description="N6-(pyridoxal phosphate)lysine" evidence="4">
    <location>
        <position position="212"/>
    </location>
</feature>
<proteinExistence type="inferred from homology"/>
<feature type="binding site" evidence="4">
    <location>
        <position position="211"/>
    </location>
    <ligand>
        <name>pyridoxal 5'-phosphate</name>
        <dbReference type="ChEBI" id="CHEBI:597326"/>
    </ligand>
</feature>
<dbReference type="GO" id="GO:0097053">
    <property type="term" value="P:L-kynurenine catabolic process"/>
    <property type="evidence" value="ECO:0007669"/>
    <property type="project" value="UniProtKB-UniRule"/>
</dbReference>
<dbReference type="EC" id="3.7.1.3" evidence="4 5"/>
<evidence type="ECO:0000313" key="7">
    <source>
        <dbReference type="EMBL" id="MBB4062943.1"/>
    </source>
</evidence>
<dbReference type="GO" id="GO:0030170">
    <property type="term" value="F:pyridoxal phosphate binding"/>
    <property type="evidence" value="ECO:0007669"/>
    <property type="project" value="UniProtKB-UniRule"/>
</dbReference>
<dbReference type="InterPro" id="IPR015421">
    <property type="entry name" value="PyrdxlP-dep_Trfase_major"/>
</dbReference>
<dbReference type="GO" id="GO:0030429">
    <property type="term" value="F:kynureninase activity"/>
    <property type="evidence" value="ECO:0007669"/>
    <property type="project" value="UniProtKB-UniRule"/>
</dbReference>
<comment type="pathway">
    <text evidence="4 6">Amino-acid degradation; L-kynurenine degradation; L-alanine and anthranilate from L-kynurenine: step 1/1.</text>
</comment>
<evidence type="ECO:0000256" key="5">
    <source>
        <dbReference type="NCBIfam" id="TIGR01814"/>
    </source>
</evidence>
<sequence>MTASIFDKTRTLFDLPEGVIYLDGNSLGALPRAARERVAREVNHSWGHELIRAWNTCGWIDLPAEVGRKIGRLIGAPEGSVIAADSTSINLFKALTAALRLAGERKVILSDTGNFPSDLYIAEGVIETMGQGHRLKVVAPDDVEAAIGDDVAVLMLTEVDYATGRKHDMKALTAKARAHGVLTIWDLAHSAGAFPVDLHGAGADFAIGCGYKYLNGGPGAPAFIYVRPELQEKITPSLSGWLGHDAPFQFELGYRPAGSIDRMRAGTPPVLSMAALDAALSVWDGIEMADVRARSIELCEIFIREVEARCPTLTLASPRNPEQRGSQVSFRHEQGFAIMQALIAHLVIGDFRAPNIIRFGFTPLYVTPADAVKAAEVLERVMKERLYEKPEYQKKGKVT</sequence>
<evidence type="ECO:0000313" key="8">
    <source>
        <dbReference type="Proteomes" id="UP000528286"/>
    </source>
</evidence>
<feature type="binding site" evidence="4">
    <location>
        <begin position="115"/>
        <end position="118"/>
    </location>
    <ligand>
        <name>pyridoxal 5'-phosphate</name>
        <dbReference type="ChEBI" id="CHEBI:597326"/>
    </ligand>
</feature>
<dbReference type="InterPro" id="IPR015424">
    <property type="entry name" value="PyrdxlP-dep_Trfase"/>
</dbReference>
<comment type="function">
    <text evidence="4 6">Catalyzes the cleavage of L-kynurenine (L-Kyn) and L-3-hydroxykynurenine (L-3OHKyn) into anthranilic acid (AA) and 3-hydroxyanthranilic acid (3-OHAA), respectively.</text>
</comment>
<comment type="catalytic activity">
    <reaction evidence="4 6">
        <text>L-kynurenine + H2O = anthranilate + L-alanine + H(+)</text>
        <dbReference type="Rhea" id="RHEA:16813"/>
        <dbReference type="ChEBI" id="CHEBI:15377"/>
        <dbReference type="ChEBI" id="CHEBI:15378"/>
        <dbReference type="ChEBI" id="CHEBI:16567"/>
        <dbReference type="ChEBI" id="CHEBI:57959"/>
        <dbReference type="ChEBI" id="CHEBI:57972"/>
        <dbReference type="EC" id="3.7.1.3"/>
    </reaction>
</comment>
<comment type="catalytic activity">
    <reaction evidence="6">
        <text>3-hydroxy-L-kynurenine + H2O = 3-hydroxyanthranilate + L-alanine + H(+)</text>
        <dbReference type="Rhea" id="RHEA:25143"/>
        <dbReference type="ChEBI" id="CHEBI:15377"/>
        <dbReference type="ChEBI" id="CHEBI:15378"/>
        <dbReference type="ChEBI" id="CHEBI:36559"/>
        <dbReference type="ChEBI" id="CHEBI:57972"/>
        <dbReference type="ChEBI" id="CHEBI:58125"/>
        <dbReference type="EC" id="3.7.1.3"/>
    </reaction>
</comment>
<keyword evidence="1 4" id="KW-0662">Pyridine nucleotide biosynthesis</keyword>
<gene>
    <name evidence="4" type="primary">kynU</name>
    <name evidence="7" type="ORF">GGR23_000104</name>
</gene>
<evidence type="ECO:0000256" key="6">
    <source>
        <dbReference type="PIRNR" id="PIRNR038800"/>
    </source>
</evidence>
<keyword evidence="3 4" id="KW-0663">Pyridoxal phosphate</keyword>
<dbReference type="InterPro" id="IPR015422">
    <property type="entry name" value="PyrdxlP-dep_Trfase_small"/>
</dbReference>
<dbReference type="GO" id="GO:0005737">
    <property type="term" value="C:cytoplasm"/>
    <property type="evidence" value="ECO:0007669"/>
    <property type="project" value="UniProtKB-UniRule"/>
</dbReference>
<feature type="binding site" evidence="4">
    <location>
        <position position="186"/>
    </location>
    <ligand>
        <name>pyridoxal 5'-phosphate</name>
        <dbReference type="ChEBI" id="CHEBI:597326"/>
    </ligand>
</feature>
<feature type="binding site" evidence="4">
    <location>
        <position position="88"/>
    </location>
    <ligand>
        <name>pyridoxal 5'-phosphate</name>
        <dbReference type="ChEBI" id="CHEBI:597326"/>
    </ligand>
</feature>
<dbReference type="EMBL" id="JACIEZ010000001">
    <property type="protein sequence ID" value="MBB4062943.1"/>
    <property type="molecule type" value="Genomic_DNA"/>
</dbReference>
<dbReference type="UniPathway" id="UPA00253">
    <property type="reaction ID" value="UER00329"/>
</dbReference>
<comment type="similarity">
    <text evidence="4 6">Belongs to the kynureninase family.</text>
</comment>
<dbReference type="GO" id="GO:0019441">
    <property type="term" value="P:L-tryptophan catabolic process to kynurenine"/>
    <property type="evidence" value="ECO:0007669"/>
    <property type="project" value="TreeGrafter"/>
</dbReference>
<dbReference type="InterPro" id="IPR010111">
    <property type="entry name" value="Kynureninase"/>
</dbReference>
<dbReference type="NCBIfam" id="TIGR01814">
    <property type="entry name" value="kynureninase"/>
    <property type="match status" value="1"/>
</dbReference>
<dbReference type="AlphaFoldDB" id="A0A7W6J2Z1"/>
<dbReference type="PANTHER" id="PTHR14084">
    <property type="entry name" value="KYNURENINASE"/>
    <property type="match status" value="1"/>
</dbReference>
<dbReference type="PANTHER" id="PTHR14084:SF0">
    <property type="entry name" value="KYNURENINASE"/>
    <property type="match status" value="1"/>
</dbReference>
<accession>A0A7W6J2Z1</accession>
<evidence type="ECO:0000256" key="2">
    <source>
        <dbReference type="ARBA" id="ARBA00022801"/>
    </source>
</evidence>
<feature type="binding site" evidence="4">
    <location>
        <position position="189"/>
    </location>
    <ligand>
        <name>pyridoxal 5'-phosphate</name>
        <dbReference type="ChEBI" id="CHEBI:597326"/>
    </ligand>
</feature>
<dbReference type="HAMAP" id="MF_01970">
    <property type="entry name" value="Kynureninase"/>
    <property type="match status" value="1"/>
</dbReference>
<name>A0A7W6J2Z1_9HYPH</name>
<dbReference type="RefSeq" id="WP_183364140.1">
    <property type="nucleotide sequence ID" value="NZ_JACIEZ010000001.1"/>
</dbReference>
<comment type="pathway">
    <text evidence="4 6">Cofactor biosynthesis; NAD(+) biosynthesis; quinolinate from L-kynurenine: step 2/3.</text>
</comment>
<dbReference type="FunFam" id="3.40.640.10:FF:000107">
    <property type="entry name" value="Kynureninase"/>
    <property type="match status" value="1"/>
</dbReference>
<dbReference type="PIRSF" id="PIRSF038800">
    <property type="entry name" value="KYNU"/>
    <property type="match status" value="1"/>
</dbReference>